<keyword evidence="3 4" id="KW-0175">Coiled coil</keyword>
<feature type="compositionally biased region" description="Low complexity" evidence="5">
    <location>
        <begin position="90"/>
        <end position="101"/>
    </location>
</feature>
<keyword evidence="2" id="KW-0333">Golgi apparatus</keyword>
<dbReference type="GO" id="GO:0005794">
    <property type="term" value="C:Golgi apparatus"/>
    <property type="evidence" value="ECO:0007669"/>
    <property type="project" value="UniProtKB-SubCell"/>
</dbReference>
<feature type="compositionally biased region" description="Basic and acidic residues" evidence="5">
    <location>
        <begin position="47"/>
        <end position="65"/>
    </location>
</feature>
<evidence type="ECO:0000259" key="6">
    <source>
        <dbReference type="Pfam" id="PF12325"/>
    </source>
</evidence>
<proteinExistence type="predicted"/>
<evidence type="ECO:0000256" key="3">
    <source>
        <dbReference type="ARBA" id="ARBA00023054"/>
    </source>
</evidence>
<dbReference type="OrthoDB" id="74178at2759"/>
<name>A0A7I8W1P5_9ANNE</name>
<feature type="coiled-coil region" evidence="4">
    <location>
        <begin position="822"/>
        <end position="870"/>
    </location>
</feature>
<evidence type="ECO:0000256" key="4">
    <source>
        <dbReference type="SAM" id="Coils"/>
    </source>
</evidence>
<keyword evidence="8" id="KW-1185">Reference proteome</keyword>
<feature type="compositionally biased region" description="Polar residues" evidence="5">
    <location>
        <begin position="365"/>
        <end position="375"/>
    </location>
</feature>
<dbReference type="InterPro" id="IPR052602">
    <property type="entry name" value="Growth_transcription_reg"/>
</dbReference>
<dbReference type="EMBL" id="CAJFCJ010000016">
    <property type="protein sequence ID" value="CAD5122108.1"/>
    <property type="molecule type" value="Genomic_DNA"/>
</dbReference>
<feature type="domain" description="TATA element modulatory factor 1 TATA binding" evidence="6">
    <location>
        <begin position="1010"/>
        <end position="1114"/>
    </location>
</feature>
<feature type="region of interest" description="Disordered" evidence="5">
    <location>
        <begin position="362"/>
        <end position="447"/>
    </location>
</feature>
<dbReference type="Pfam" id="PF12325">
    <property type="entry name" value="TMF_TATA_bd"/>
    <property type="match status" value="1"/>
</dbReference>
<feature type="compositionally biased region" description="Polar residues" evidence="5">
    <location>
        <begin position="432"/>
        <end position="447"/>
    </location>
</feature>
<sequence>MNWWDSASLSNFATKTLKTAQKKIDKVLDIQEDEEANVTDTKSVVRKSTDESTKPKTFESKDHESFWNTWFDNSNDGQESSSKSVKEICQPSRSSPQSSVSKFKVDTAHEAAVNEDSYTLSSNFEEVGESDAENIMNKKPSEEEAQRDFRVQRDELLNTNDQLKVKQSYLESSTFAVKITDSFMSAKGDWTNESVLLPEGDLMEIDENMKISADLKTASSLEPAGETTCLNAESDTSTLERTLDSESTEGKESINIDRTEAVDETESSSCSKEVVETISQNIPQEDRPFEECSDQEPAKDDKLGKIRNSSSSSTIIPEEVTISNTSSSDSRAELSDSNQTIIVESELTNSVKNLLEDAMTEVNKDSNSTDSNGRSSIDVLKLDSGHTSADEIETTTSSDIEILSIPTPNGDKDRTSASPVRQLMSKVVRRSSPPSLHQRSDSGSSFDSVGRQFVACQSLSSENDPFRSEKLLKKLGEMAEILDVREHKLLELSKENIELQETGNLLKNQVQDAVATKEKTLTEIKNLAVEYEEKFAKVQSLLSQRNKEVDDLVNKNEKLQSELKNKIWDTSAIEKALKEKEQIIAELLEEGEKLSKQQLQNSIIIKKLRAKEKDNDQLSKSNSSLIEKQKNEIEYLKKVIDSKEELLKKQAEAITQQNAAVQSQENDMIKLKSDFEDAEEKCRGLQATLEKAYKEIAGLHKEKATKASEEQEAALSRDLFVQEQLRSALEQYKREAKEEEKSLFSQIEDLQQCLSKTERELRRKEDCYKQEINDLQQRLQEADDRHQDLTGNVTAATRPLLRQIENLQASFSEQTSTYEVVEKNLQDRLNDAQMQTSNFQERERLASEKVMQLNAKIMSLESQLSTIRNEKSHLLSDYEVTKAKLLLAEDSRTDVEAKLRAKTVSLEHEISDLKKQNIQLNSHLEMESMKIENERKKVLAFQEQLQDKEMQLQLQINPSDSISMNESMFSKQSSSGRSTPYVSHDDLTFPSTIFQNKTSLYDNLRNFGNGNVFEALQSTLKQREGEIVQLQSEIKELERNRESMMQELVKVTNNNLTLSEKLIELDNLKKNYKELDSRYQALLQMYGEKVEEAEELKLDLQDVKAMYRCQIEELVRKS</sequence>
<dbReference type="InterPro" id="IPR022092">
    <property type="entry name" value="TMF_DNA-bd"/>
</dbReference>
<protein>
    <submittedName>
        <fullName evidence="7">DgyrCDS10558</fullName>
    </submittedName>
</protein>
<accession>A0A7I8W1P5</accession>
<gene>
    <name evidence="7" type="ORF">DGYR_LOCUS9959</name>
</gene>
<evidence type="ECO:0000313" key="7">
    <source>
        <dbReference type="EMBL" id="CAD5122108.1"/>
    </source>
</evidence>
<dbReference type="PANTHER" id="PTHR46515:SF1">
    <property type="entry name" value="TATA ELEMENT MODULATORY FACTOR"/>
    <property type="match status" value="1"/>
</dbReference>
<feature type="coiled-coil region" evidence="4">
    <location>
        <begin position="514"/>
        <end position="792"/>
    </location>
</feature>
<organism evidence="7 8">
    <name type="scientific">Dimorphilus gyrociliatus</name>
    <dbReference type="NCBI Taxonomy" id="2664684"/>
    <lineage>
        <taxon>Eukaryota</taxon>
        <taxon>Metazoa</taxon>
        <taxon>Spiralia</taxon>
        <taxon>Lophotrochozoa</taxon>
        <taxon>Annelida</taxon>
        <taxon>Polychaeta</taxon>
        <taxon>Polychaeta incertae sedis</taxon>
        <taxon>Dinophilidae</taxon>
        <taxon>Dimorphilus</taxon>
    </lineage>
</organism>
<feature type="compositionally biased region" description="Polar residues" evidence="5">
    <location>
        <begin position="66"/>
        <end position="83"/>
    </location>
</feature>
<comment type="caution">
    <text evidence="7">The sequence shown here is derived from an EMBL/GenBank/DDBJ whole genome shotgun (WGS) entry which is preliminary data.</text>
</comment>
<feature type="compositionally biased region" description="Polar residues" evidence="5">
    <location>
        <begin position="307"/>
        <end position="325"/>
    </location>
</feature>
<evidence type="ECO:0000256" key="5">
    <source>
        <dbReference type="SAM" id="MobiDB-lite"/>
    </source>
</evidence>
<feature type="region of interest" description="Disordered" evidence="5">
    <location>
        <begin position="232"/>
        <end position="337"/>
    </location>
</feature>
<reference evidence="7 8" key="1">
    <citation type="submission" date="2020-08" db="EMBL/GenBank/DDBJ databases">
        <authorList>
            <person name="Hejnol A."/>
        </authorList>
    </citation>
    <scope>NUCLEOTIDE SEQUENCE [LARGE SCALE GENOMIC DNA]</scope>
</reference>
<dbReference type="PANTHER" id="PTHR46515">
    <property type="entry name" value="TATA ELEMENT MODULATORY FACTOR TMF1"/>
    <property type="match status" value="1"/>
</dbReference>
<dbReference type="AlphaFoldDB" id="A0A7I8W1P5"/>
<feature type="compositionally biased region" description="Basic and acidic residues" evidence="5">
    <location>
        <begin position="284"/>
        <end position="304"/>
    </location>
</feature>
<feature type="coiled-coil region" evidence="4">
    <location>
        <begin position="1013"/>
        <end position="1113"/>
    </location>
</feature>
<comment type="subcellular location">
    <subcellularLocation>
        <location evidence="1">Golgi apparatus</location>
    </subcellularLocation>
</comment>
<feature type="compositionally biased region" description="Basic and acidic residues" evidence="5">
    <location>
        <begin position="241"/>
        <end position="261"/>
    </location>
</feature>
<evidence type="ECO:0000256" key="2">
    <source>
        <dbReference type="ARBA" id="ARBA00023034"/>
    </source>
</evidence>
<dbReference type="Proteomes" id="UP000549394">
    <property type="component" value="Unassembled WGS sequence"/>
</dbReference>
<dbReference type="InterPro" id="IPR022091">
    <property type="entry name" value="TMF_TATA-bd"/>
</dbReference>
<feature type="compositionally biased region" description="Polar residues" evidence="5">
    <location>
        <begin position="267"/>
        <end position="283"/>
    </location>
</feature>
<evidence type="ECO:0000313" key="8">
    <source>
        <dbReference type="Proteomes" id="UP000549394"/>
    </source>
</evidence>
<dbReference type="Pfam" id="PF12329">
    <property type="entry name" value="TMF_DNA_bd"/>
    <property type="match status" value="1"/>
</dbReference>
<evidence type="ECO:0000256" key="1">
    <source>
        <dbReference type="ARBA" id="ARBA00004555"/>
    </source>
</evidence>
<dbReference type="GO" id="GO:0005783">
    <property type="term" value="C:endoplasmic reticulum"/>
    <property type="evidence" value="ECO:0007669"/>
    <property type="project" value="TreeGrafter"/>
</dbReference>
<feature type="coiled-coil region" evidence="4">
    <location>
        <begin position="896"/>
        <end position="951"/>
    </location>
</feature>
<feature type="region of interest" description="Disordered" evidence="5">
    <location>
        <begin position="35"/>
        <end position="103"/>
    </location>
</feature>